<evidence type="ECO:0000256" key="2">
    <source>
        <dbReference type="ARBA" id="ARBA00022475"/>
    </source>
</evidence>
<dbReference type="SUPFAM" id="SSF158472">
    <property type="entry name" value="HAMP domain-like"/>
    <property type="match status" value="1"/>
</dbReference>
<dbReference type="AlphaFoldDB" id="A0A6N9PYS3"/>
<dbReference type="InterPro" id="IPR003594">
    <property type="entry name" value="HATPase_dom"/>
</dbReference>
<evidence type="ECO:0000256" key="7">
    <source>
        <dbReference type="ARBA" id="ARBA00022989"/>
    </source>
</evidence>
<organism evidence="11 12">
    <name type="scientific">Chengkuizengella marina</name>
    <dbReference type="NCBI Taxonomy" id="2507566"/>
    <lineage>
        <taxon>Bacteria</taxon>
        <taxon>Bacillati</taxon>
        <taxon>Bacillota</taxon>
        <taxon>Bacilli</taxon>
        <taxon>Bacillales</taxon>
        <taxon>Paenibacillaceae</taxon>
        <taxon>Chengkuizengella</taxon>
    </lineage>
</organism>
<keyword evidence="4" id="KW-0808">Transferase</keyword>
<dbReference type="InterPro" id="IPR003660">
    <property type="entry name" value="HAMP_dom"/>
</dbReference>
<dbReference type="SMART" id="SM00304">
    <property type="entry name" value="HAMP"/>
    <property type="match status" value="1"/>
</dbReference>
<dbReference type="Pfam" id="PF02518">
    <property type="entry name" value="HATPase_c"/>
    <property type="match status" value="1"/>
</dbReference>
<evidence type="ECO:0000256" key="1">
    <source>
        <dbReference type="ARBA" id="ARBA00004651"/>
    </source>
</evidence>
<dbReference type="InterPro" id="IPR050640">
    <property type="entry name" value="Bact_2-comp_sensor_kinase"/>
</dbReference>
<protein>
    <submittedName>
        <fullName evidence="11">Sensor histidine kinase</fullName>
    </submittedName>
</protein>
<evidence type="ECO:0000256" key="8">
    <source>
        <dbReference type="ARBA" id="ARBA00023136"/>
    </source>
</evidence>
<sequence length="594" mass="69202">MNLKLSHKILIAFFGFIIIPLFLVGLTGYYFSLQFIEEKYSEQTKLTLNAVSQNIRYIVQDINNFSDSWIVSNDIQSLFKEPLLSELNQIKAEKRILQSLLTHPNVQMATLYNFEEEIVSSAKSENLHSVSFEKLFNSEVYEKMFGYTGRPIWITPHDIETFSVPSSLYTHVRVVKDFYTLENLGIIMMQVDLRELTNIFNSYEQNGQIPGQHFLIVNDQGTIFFDQKNLYEGQHIFDLIPTKFSLNGKFISEKSDFDGVESIVSSYRLRLNDMVGGDWHLISVTSWAFLTEETNSILKWIAFITSFCIISALLYNLFFVRGIVQSIIRIIKAMRQVEKGNLKVIVEEKGNDERTVLARGFNHLNQRIQFLIEEVKQEQYRKNKAELMLMQAQIKPHFLFNTLESINALAIQNEGKKVSHMVQRLGNILRISFQEMEEIQIKQEIEHVRSYLEIQKFRFIDHFDYEFDISEKIFDSRILKLTLQPFVENSIQHGFERAEQKGKIRIVGRIEKNYIAIYIEDNGKGIPNEILEKFQYGKDLKLNQHPYVIHGLGIKNVAERVRIHYGIPYGIFICSDENGTTIKCVIPLDKDVMT</sequence>
<dbReference type="SUPFAM" id="SSF55874">
    <property type="entry name" value="ATPase domain of HSP90 chaperone/DNA topoisomerase II/histidine kinase"/>
    <property type="match status" value="1"/>
</dbReference>
<evidence type="ECO:0000259" key="10">
    <source>
        <dbReference type="PROSITE" id="PS50885"/>
    </source>
</evidence>
<evidence type="ECO:0000256" key="4">
    <source>
        <dbReference type="ARBA" id="ARBA00022679"/>
    </source>
</evidence>
<accession>A0A6N9PYS3</accession>
<evidence type="ECO:0000256" key="6">
    <source>
        <dbReference type="ARBA" id="ARBA00022777"/>
    </source>
</evidence>
<dbReference type="EMBL" id="SIJB01000004">
    <property type="protein sequence ID" value="NBI27573.1"/>
    <property type="molecule type" value="Genomic_DNA"/>
</dbReference>
<dbReference type="GO" id="GO:0005886">
    <property type="term" value="C:plasma membrane"/>
    <property type="evidence" value="ECO:0007669"/>
    <property type="project" value="UniProtKB-SubCell"/>
</dbReference>
<keyword evidence="5 9" id="KW-0812">Transmembrane</keyword>
<keyword evidence="12" id="KW-1185">Reference proteome</keyword>
<evidence type="ECO:0000313" key="11">
    <source>
        <dbReference type="EMBL" id="NBI27573.1"/>
    </source>
</evidence>
<dbReference type="Pfam" id="PF06580">
    <property type="entry name" value="His_kinase"/>
    <property type="match status" value="1"/>
</dbReference>
<dbReference type="SMART" id="SM00387">
    <property type="entry name" value="HATPase_c"/>
    <property type="match status" value="1"/>
</dbReference>
<evidence type="ECO:0000313" key="12">
    <source>
        <dbReference type="Proteomes" id="UP000448943"/>
    </source>
</evidence>
<keyword evidence="6 11" id="KW-0418">Kinase</keyword>
<evidence type="ECO:0000256" key="9">
    <source>
        <dbReference type="SAM" id="Phobius"/>
    </source>
</evidence>
<name>A0A6N9PYS3_9BACL</name>
<comment type="subcellular location">
    <subcellularLocation>
        <location evidence="1">Cell membrane</location>
        <topology evidence="1">Multi-pass membrane protein</topology>
    </subcellularLocation>
</comment>
<comment type="caution">
    <text evidence="11">The sequence shown here is derived from an EMBL/GenBank/DDBJ whole genome shotgun (WGS) entry which is preliminary data.</text>
</comment>
<keyword evidence="7 9" id="KW-1133">Transmembrane helix</keyword>
<dbReference type="Gene3D" id="6.10.340.10">
    <property type="match status" value="1"/>
</dbReference>
<dbReference type="InterPro" id="IPR033479">
    <property type="entry name" value="dCache_1"/>
</dbReference>
<feature type="domain" description="HAMP" evidence="10">
    <location>
        <begin position="321"/>
        <end position="373"/>
    </location>
</feature>
<feature type="transmembrane region" description="Helical" evidence="9">
    <location>
        <begin position="9"/>
        <end position="31"/>
    </location>
</feature>
<dbReference type="PROSITE" id="PS50885">
    <property type="entry name" value="HAMP"/>
    <property type="match status" value="1"/>
</dbReference>
<keyword evidence="2" id="KW-1003">Cell membrane</keyword>
<keyword evidence="3" id="KW-0597">Phosphoprotein</keyword>
<dbReference type="InterPro" id="IPR036890">
    <property type="entry name" value="HATPase_C_sf"/>
</dbReference>
<dbReference type="Proteomes" id="UP000448943">
    <property type="component" value="Unassembled WGS sequence"/>
</dbReference>
<dbReference type="Pfam" id="PF02743">
    <property type="entry name" value="dCache_1"/>
    <property type="match status" value="1"/>
</dbReference>
<proteinExistence type="predicted"/>
<reference evidence="11 12" key="1">
    <citation type="submission" date="2019-01" db="EMBL/GenBank/DDBJ databases">
        <title>Chengkuizengella sp. nov., isolated from deep-sea sediment of East Pacific Ocean.</title>
        <authorList>
            <person name="Yang J."/>
            <person name="Lai Q."/>
            <person name="Shao Z."/>
        </authorList>
    </citation>
    <scope>NUCLEOTIDE SEQUENCE [LARGE SCALE GENOMIC DNA]</scope>
    <source>
        <strain evidence="11 12">YPA3-1-1</strain>
    </source>
</reference>
<feature type="transmembrane region" description="Helical" evidence="9">
    <location>
        <begin position="300"/>
        <end position="324"/>
    </location>
</feature>
<dbReference type="PANTHER" id="PTHR34220:SF7">
    <property type="entry name" value="SENSOR HISTIDINE KINASE YPDA"/>
    <property type="match status" value="1"/>
</dbReference>
<dbReference type="Gene3D" id="3.30.565.10">
    <property type="entry name" value="Histidine kinase-like ATPase, C-terminal domain"/>
    <property type="match status" value="1"/>
</dbReference>
<keyword evidence="8 9" id="KW-0472">Membrane</keyword>
<dbReference type="Pfam" id="PF00672">
    <property type="entry name" value="HAMP"/>
    <property type="match status" value="1"/>
</dbReference>
<dbReference type="PANTHER" id="PTHR34220">
    <property type="entry name" value="SENSOR HISTIDINE KINASE YPDA"/>
    <property type="match status" value="1"/>
</dbReference>
<evidence type="ECO:0000256" key="3">
    <source>
        <dbReference type="ARBA" id="ARBA00022553"/>
    </source>
</evidence>
<evidence type="ECO:0000256" key="5">
    <source>
        <dbReference type="ARBA" id="ARBA00022692"/>
    </source>
</evidence>
<gene>
    <name evidence="11" type="ORF">ERL59_01140</name>
</gene>
<dbReference type="CDD" id="cd06225">
    <property type="entry name" value="HAMP"/>
    <property type="match status" value="1"/>
</dbReference>
<dbReference type="InterPro" id="IPR010559">
    <property type="entry name" value="Sig_transdc_His_kin_internal"/>
</dbReference>
<dbReference type="GO" id="GO:0000155">
    <property type="term" value="F:phosphorelay sensor kinase activity"/>
    <property type="evidence" value="ECO:0007669"/>
    <property type="project" value="InterPro"/>
</dbReference>